<reference evidence="2" key="1">
    <citation type="submission" date="2021-01" db="EMBL/GenBank/DDBJ databases">
        <title>Whole genome shotgun sequence of Dactylosporangium siamense NBRC 106093.</title>
        <authorList>
            <person name="Komaki H."/>
            <person name="Tamura T."/>
        </authorList>
    </citation>
    <scope>NUCLEOTIDE SEQUENCE</scope>
    <source>
        <strain evidence="2">NBRC 106093</strain>
    </source>
</reference>
<evidence type="ECO:0000313" key="3">
    <source>
        <dbReference type="Proteomes" id="UP000660611"/>
    </source>
</evidence>
<protein>
    <submittedName>
        <fullName evidence="2">Uncharacterized protein</fullName>
    </submittedName>
</protein>
<dbReference type="RefSeq" id="WP_203850139.1">
    <property type="nucleotide sequence ID" value="NZ_BAAAVW010000003.1"/>
</dbReference>
<feature type="compositionally biased region" description="Basic and acidic residues" evidence="1">
    <location>
        <begin position="217"/>
        <end position="229"/>
    </location>
</feature>
<feature type="region of interest" description="Disordered" evidence="1">
    <location>
        <begin position="189"/>
        <end position="229"/>
    </location>
</feature>
<organism evidence="2 3">
    <name type="scientific">Dactylosporangium siamense</name>
    <dbReference type="NCBI Taxonomy" id="685454"/>
    <lineage>
        <taxon>Bacteria</taxon>
        <taxon>Bacillati</taxon>
        <taxon>Actinomycetota</taxon>
        <taxon>Actinomycetes</taxon>
        <taxon>Micromonosporales</taxon>
        <taxon>Micromonosporaceae</taxon>
        <taxon>Dactylosporangium</taxon>
    </lineage>
</organism>
<evidence type="ECO:0000313" key="2">
    <source>
        <dbReference type="EMBL" id="GIG48429.1"/>
    </source>
</evidence>
<sequence length="229" mass="24193">MDGTPLERLCAHHGVPTPAVSPATLVALAPVLDLHPADLLAIGGAEIPGAYLPATTADATTELARIRSATWDASEETLAALGGFVRSLPAAPDRAGTPPWPALDPVTVGGVVGRLMHVRNMSRRWVAEDSGLAATTISRLTNDGIDGRPAADIIETRFVLRVADALSLRHGDFLAIVGRVDEITPALREADRTKPPSQRGRLMKDLAPLPPEQLRQVAEHAKATRTDGT</sequence>
<keyword evidence="3" id="KW-1185">Reference proteome</keyword>
<evidence type="ECO:0000256" key="1">
    <source>
        <dbReference type="SAM" id="MobiDB-lite"/>
    </source>
</evidence>
<dbReference type="AlphaFoldDB" id="A0A919UAE2"/>
<gene>
    <name evidence="2" type="ORF">Dsi01nite_064700</name>
</gene>
<dbReference type="EMBL" id="BONQ01000104">
    <property type="protein sequence ID" value="GIG48429.1"/>
    <property type="molecule type" value="Genomic_DNA"/>
</dbReference>
<name>A0A919UAE2_9ACTN</name>
<comment type="caution">
    <text evidence="2">The sequence shown here is derived from an EMBL/GenBank/DDBJ whole genome shotgun (WGS) entry which is preliminary data.</text>
</comment>
<dbReference type="Proteomes" id="UP000660611">
    <property type="component" value="Unassembled WGS sequence"/>
</dbReference>
<accession>A0A919UAE2</accession>
<proteinExistence type="predicted"/>